<keyword evidence="5" id="KW-1185">Reference proteome</keyword>
<evidence type="ECO:0000259" key="3">
    <source>
        <dbReference type="Pfam" id="PF13439"/>
    </source>
</evidence>
<keyword evidence="2" id="KW-0808">Transferase</keyword>
<dbReference type="Pfam" id="PF13692">
    <property type="entry name" value="Glyco_trans_1_4"/>
    <property type="match status" value="1"/>
</dbReference>
<evidence type="ECO:0000313" key="5">
    <source>
        <dbReference type="Proteomes" id="UP000245926"/>
    </source>
</evidence>
<evidence type="ECO:0000313" key="4">
    <source>
        <dbReference type="EMBL" id="AWN39623.1"/>
    </source>
</evidence>
<dbReference type="KEGG" id="mets:DK389_02605"/>
<dbReference type="OrthoDB" id="9806708at2"/>
<dbReference type="RefSeq" id="WP_109887312.1">
    <property type="nucleotide sequence ID" value="NZ_CP029550.1"/>
</dbReference>
<dbReference type="GO" id="GO:0016757">
    <property type="term" value="F:glycosyltransferase activity"/>
    <property type="evidence" value="ECO:0007669"/>
    <property type="project" value="UniProtKB-KW"/>
</dbReference>
<dbReference type="PANTHER" id="PTHR12526:SF510">
    <property type="entry name" value="D-INOSITOL 3-PHOSPHATE GLYCOSYLTRANSFERASE"/>
    <property type="match status" value="1"/>
</dbReference>
<dbReference type="Proteomes" id="UP000245926">
    <property type="component" value="Chromosome"/>
</dbReference>
<dbReference type="EMBL" id="CP029550">
    <property type="protein sequence ID" value="AWN39623.1"/>
    <property type="molecule type" value="Genomic_DNA"/>
</dbReference>
<organism evidence="4 5">
    <name type="scientific">Methylobacterium durans</name>
    <dbReference type="NCBI Taxonomy" id="2202825"/>
    <lineage>
        <taxon>Bacteria</taxon>
        <taxon>Pseudomonadati</taxon>
        <taxon>Pseudomonadota</taxon>
        <taxon>Alphaproteobacteria</taxon>
        <taxon>Hyphomicrobiales</taxon>
        <taxon>Methylobacteriaceae</taxon>
        <taxon>Methylobacterium</taxon>
    </lineage>
</organism>
<proteinExistence type="predicted"/>
<reference evidence="5" key="1">
    <citation type="submission" date="2018-05" db="EMBL/GenBank/DDBJ databases">
        <title>Complete Genome Sequence of Methylobacterium sp. 17SD2-17.</title>
        <authorList>
            <person name="Srinivasan S."/>
        </authorList>
    </citation>
    <scope>NUCLEOTIDE SEQUENCE [LARGE SCALE GENOMIC DNA]</scope>
    <source>
        <strain evidence="5">17SD2-17</strain>
    </source>
</reference>
<evidence type="ECO:0000256" key="2">
    <source>
        <dbReference type="ARBA" id="ARBA00022679"/>
    </source>
</evidence>
<dbReference type="Pfam" id="PF13439">
    <property type="entry name" value="Glyco_transf_4"/>
    <property type="match status" value="1"/>
</dbReference>
<name>A0A2U8W0L1_9HYPH</name>
<feature type="domain" description="Glycosyltransferase subfamily 4-like N-terminal" evidence="3">
    <location>
        <begin position="12"/>
        <end position="174"/>
    </location>
</feature>
<dbReference type="Gene3D" id="3.40.50.2000">
    <property type="entry name" value="Glycogen Phosphorylase B"/>
    <property type="match status" value="2"/>
</dbReference>
<dbReference type="CDD" id="cd03807">
    <property type="entry name" value="GT4_WbnK-like"/>
    <property type="match status" value="1"/>
</dbReference>
<accession>A0A2U8W0L1</accession>
<dbReference type="InterPro" id="IPR028098">
    <property type="entry name" value="Glyco_trans_4-like_N"/>
</dbReference>
<evidence type="ECO:0000256" key="1">
    <source>
        <dbReference type="ARBA" id="ARBA00022676"/>
    </source>
</evidence>
<keyword evidence="1" id="KW-0328">Glycosyltransferase</keyword>
<dbReference type="SUPFAM" id="SSF53756">
    <property type="entry name" value="UDP-Glycosyltransferase/glycogen phosphorylase"/>
    <property type="match status" value="1"/>
</dbReference>
<gene>
    <name evidence="4" type="ORF">DK389_02605</name>
</gene>
<dbReference type="AlphaFoldDB" id="A0A2U8W0L1"/>
<sequence length="381" mass="40834">MRIAHIITGLEVGGAESFLSRLLVPLSARHSCEVISLTTRGHFASRIEASGTPVRALGMTAASAPVKLIELVRYLRKSRPDAVHTWMYHADLLGGVAARLAGVPAVFWNVRLTKLAAEHNKRSTIQVARASALLSKVVPDKIVCCATAARDSHVKMGYDARKMLVIPNGIDTERFRPDSNARRVCRATIGATDQTPVVGMVGRFNPQKNYRGFLEMAAALLKRHPETIFVLAGPGVEESNPTIREWIAEFDLASRIRLLGVRSDLELVLPGLDVFVSSSHDEGFPNAVAEAMACGVPAVVTDAGDSAHVVGATGICVPVNDPDKLCSALDNLLGEGDELTARGASARLRIIREFSLATAASSYISLYESGCHDDVAHQANA</sequence>
<dbReference type="PANTHER" id="PTHR12526">
    <property type="entry name" value="GLYCOSYLTRANSFERASE"/>
    <property type="match status" value="1"/>
</dbReference>
<protein>
    <recommendedName>
        <fullName evidence="3">Glycosyltransferase subfamily 4-like N-terminal domain-containing protein</fullName>
    </recommendedName>
</protein>